<sequence length="194" mass="21146">MLSNAIRICAVFIFGIAVAGCHSKSDPTKENFSAAVQNHLDGTDAVCVFTGAVPFDLPDVQDLPRRRADLLVKVGLLATQPTSLTVGVRTVPAFRYTLTDEGKKAYRALTPAPDSRLCGGKAKLVEITWSSSVEKADVGTSVDVKYVGKLTDRPHWDDEAILRPLFPELLSTTNDQFNNENILTVTKDGWVVTR</sequence>
<organism evidence="3 5">
    <name type="scientific">Paraburkholderia fungorum</name>
    <dbReference type="NCBI Taxonomy" id="134537"/>
    <lineage>
        <taxon>Bacteria</taxon>
        <taxon>Pseudomonadati</taxon>
        <taxon>Pseudomonadota</taxon>
        <taxon>Betaproteobacteria</taxon>
        <taxon>Burkholderiales</taxon>
        <taxon>Burkholderiaceae</taxon>
        <taxon>Paraburkholderia</taxon>
    </lineage>
</organism>
<dbReference type="RefSeq" id="WP_046564712.1">
    <property type="nucleotide sequence ID" value="NZ_CP010025.1"/>
</dbReference>
<keyword evidence="1" id="KW-0732">Signal</keyword>
<evidence type="ECO:0000313" key="3">
    <source>
        <dbReference type="EMBL" id="MDT8842684.1"/>
    </source>
</evidence>
<dbReference type="AlphaFoldDB" id="A0AAP5UZY6"/>
<dbReference type="EMBL" id="CP010025">
    <property type="protein sequence ID" value="AJZ56916.1"/>
    <property type="molecule type" value="Genomic_DNA"/>
</dbReference>
<dbReference type="GeneID" id="66513593"/>
<evidence type="ECO:0000313" key="5">
    <source>
        <dbReference type="Proteomes" id="UP001246473"/>
    </source>
</evidence>
<dbReference type="PROSITE" id="PS51257">
    <property type="entry name" value="PROKAR_LIPOPROTEIN"/>
    <property type="match status" value="1"/>
</dbReference>
<gene>
    <name evidence="2" type="ORF">OI25_7263</name>
    <name evidence="3" type="ORF">ParKJ_35180</name>
</gene>
<name>A0AAP5UZY6_9BURK</name>
<proteinExistence type="predicted"/>
<dbReference type="EMBL" id="JANSLM010000018">
    <property type="protein sequence ID" value="MDT8842684.1"/>
    <property type="molecule type" value="Genomic_DNA"/>
</dbReference>
<evidence type="ECO:0008006" key="6">
    <source>
        <dbReference type="Google" id="ProtNLM"/>
    </source>
</evidence>
<dbReference type="Proteomes" id="UP001246473">
    <property type="component" value="Unassembled WGS sequence"/>
</dbReference>
<dbReference type="KEGG" id="bfn:OI25_7263"/>
<feature type="chain" id="PRO_5042798156" description="Lipoprotein" evidence="1">
    <location>
        <begin position="20"/>
        <end position="194"/>
    </location>
</feature>
<evidence type="ECO:0000256" key="1">
    <source>
        <dbReference type="SAM" id="SignalP"/>
    </source>
</evidence>
<accession>A0AAP5UZY6</accession>
<evidence type="ECO:0000313" key="4">
    <source>
        <dbReference type="Proteomes" id="UP000032614"/>
    </source>
</evidence>
<reference evidence="3" key="2">
    <citation type="submission" date="2022-08" db="EMBL/GenBank/DDBJ databases">
        <authorList>
            <person name="Kim S.-J."/>
        </authorList>
    </citation>
    <scope>NUCLEOTIDE SEQUENCE</scope>
    <source>
        <strain evidence="3">KJ</strain>
    </source>
</reference>
<reference evidence="2 4" key="1">
    <citation type="journal article" date="2015" name="Genome Announc.">
        <title>Complete genome sequences for 59 burkholderia isolates, both pathogenic and near neighbor.</title>
        <authorList>
            <person name="Johnson S.L."/>
            <person name="Bishop-Lilly K.A."/>
            <person name="Ladner J.T."/>
            <person name="Daligault H.E."/>
            <person name="Davenport K.W."/>
            <person name="Jaissle J."/>
            <person name="Frey K.G."/>
            <person name="Koroleva G.I."/>
            <person name="Bruce D.C."/>
            <person name="Coyne S.R."/>
            <person name="Broomall S.M."/>
            <person name="Li P.E."/>
            <person name="Teshima H."/>
            <person name="Gibbons H.S."/>
            <person name="Palacios G.F."/>
            <person name="Rosenzweig C.N."/>
            <person name="Redden C.L."/>
            <person name="Xu Y."/>
            <person name="Minogue T.D."/>
            <person name="Chain P.S."/>
        </authorList>
    </citation>
    <scope>NUCLEOTIDE SEQUENCE [LARGE SCALE GENOMIC DNA]</scope>
    <source>
        <strain evidence="2 4">ATCC BAA-463</strain>
    </source>
</reference>
<evidence type="ECO:0000313" key="2">
    <source>
        <dbReference type="EMBL" id="AJZ56916.1"/>
    </source>
</evidence>
<protein>
    <recommendedName>
        <fullName evidence="6">Lipoprotein</fullName>
    </recommendedName>
</protein>
<dbReference type="Proteomes" id="UP000032614">
    <property type="component" value="Chromosome 3"/>
</dbReference>
<feature type="signal peptide" evidence="1">
    <location>
        <begin position="1"/>
        <end position="19"/>
    </location>
</feature>